<sequence length="140" mass="16026">MAVENPFDQKRGYQFGIEIEGEIKPLHDSVIVTEMDFNDRKLASGILLLGDDGKTDGIRPRWARVYAIGSEQRDVSVGQWVLIEHGRWSRGLKIIRDGEEIIIHRADPQAIIFASENKPDDIETISTAVHAERKRREQYE</sequence>
<evidence type="ECO:0000313" key="2">
    <source>
        <dbReference type="EMBL" id="CAB4133592.1"/>
    </source>
</evidence>
<evidence type="ECO:0000256" key="1">
    <source>
        <dbReference type="ARBA" id="ARBA00023186"/>
    </source>
</evidence>
<dbReference type="InterPro" id="IPR020818">
    <property type="entry name" value="Chaperonin_GroES"/>
</dbReference>
<dbReference type="GO" id="GO:0044183">
    <property type="term" value="F:protein folding chaperone"/>
    <property type="evidence" value="ECO:0007669"/>
    <property type="project" value="InterPro"/>
</dbReference>
<dbReference type="InterPro" id="IPR037124">
    <property type="entry name" value="Chaperonin_GroES_sf"/>
</dbReference>
<accession>A0A6J5LJ45</accession>
<proteinExistence type="predicted"/>
<organism evidence="2">
    <name type="scientific">uncultured Caudovirales phage</name>
    <dbReference type="NCBI Taxonomy" id="2100421"/>
    <lineage>
        <taxon>Viruses</taxon>
        <taxon>Duplodnaviria</taxon>
        <taxon>Heunggongvirae</taxon>
        <taxon>Uroviricota</taxon>
        <taxon>Caudoviricetes</taxon>
        <taxon>Peduoviridae</taxon>
        <taxon>Maltschvirus</taxon>
        <taxon>Maltschvirus maltsch</taxon>
    </lineage>
</organism>
<keyword evidence="1" id="KW-0143">Chaperone</keyword>
<name>A0A6J5LJ45_9CAUD</name>
<dbReference type="EMBL" id="LR796274">
    <property type="protein sequence ID" value="CAB4133592.1"/>
    <property type="molecule type" value="Genomic_DNA"/>
</dbReference>
<dbReference type="InterPro" id="IPR011032">
    <property type="entry name" value="GroES-like_sf"/>
</dbReference>
<gene>
    <name evidence="2" type="ORF">UFOVP257_314</name>
</gene>
<dbReference type="SMART" id="SM00883">
    <property type="entry name" value="Cpn10"/>
    <property type="match status" value="1"/>
</dbReference>
<reference evidence="2" key="1">
    <citation type="submission" date="2020-04" db="EMBL/GenBank/DDBJ databases">
        <authorList>
            <person name="Chiriac C."/>
            <person name="Salcher M."/>
            <person name="Ghai R."/>
            <person name="Kavagutti S V."/>
        </authorList>
    </citation>
    <scope>NUCLEOTIDE SEQUENCE</scope>
</reference>
<protein>
    <submittedName>
        <fullName evidence="2">GroES chaperonin family</fullName>
    </submittedName>
</protein>
<dbReference type="Pfam" id="PF00166">
    <property type="entry name" value="Cpn10"/>
    <property type="match status" value="1"/>
</dbReference>
<dbReference type="SUPFAM" id="SSF50129">
    <property type="entry name" value="GroES-like"/>
    <property type="match status" value="1"/>
</dbReference>
<dbReference type="Gene3D" id="2.30.33.40">
    <property type="entry name" value="GroES chaperonin"/>
    <property type="match status" value="1"/>
</dbReference>
<dbReference type="GO" id="GO:0005524">
    <property type="term" value="F:ATP binding"/>
    <property type="evidence" value="ECO:0007669"/>
    <property type="project" value="InterPro"/>
</dbReference>